<dbReference type="InterPro" id="IPR007454">
    <property type="entry name" value="UPF0250_YbeD-like"/>
</dbReference>
<sequence>MSANADGDGEPDVAGEEAPVIAQSVVRIDDGGSDLTDRFKYKVNALMGTFDPPGGSADDENQNGNILNAMMTFPTQYAFNVVGKTGGGDAAKESYVETVKGIIASSSGDDERAMECRVTPRGAKFTRVSVTAMVGSAAVINTIYDELAALEMTVMRY</sequence>
<dbReference type="Gene3D" id="3.30.70.260">
    <property type="match status" value="1"/>
</dbReference>
<dbReference type="InterPro" id="IPR027471">
    <property type="entry name" value="YbeD-like_sf"/>
</dbReference>
<proteinExistence type="predicted"/>
<name>A0A7S2A1P5_TRICV</name>
<organism evidence="1">
    <name type="scientific">Trieres chinensis</name>
    <name type="common">Marine centric diatom</name>
    <name type="synonym">Odontella sinensis</name>
    <dbReference type="NCBI Taxonomy" id="1514140"/>
    <lineage>
        <taxon>Eukaryota</taxon>
        <taxon>Sar</taxon>
        <taxon>Stramenopiles</taxon>
        <taxon>Ochrophyta</taxon>
        <taxon>Bacillariophyta</taxon>
        <taxon>Mediophyceae</taxon>
        <taxon>Biddulphiophycidae</taxon>
        <taxon>Eupodiscales</taxon>
        <taxon>Parodontellaceae</taxon>
        <taxon>Trieres</taxon>
    </lineage>
</organism>
<dbReference type="EMBL" id="HBGO01030732">
    <property type="protein sequence ID" value="CAD9354847.1"/>
    <property type="molecule type" value="Transcribed_RNA"/>
</dbReference>
<reference evidence="1" key="1">
    <citation type="submission" date="2021-01" db="EMBL/GenBank/DDBJ databases">
        <authorList>
            <person name="Corre E."/>
            <person name="Pelletier E."/>
            <person name="Niang G."/>
            <person name="Scheremetjew M."/>
            <person name="Finn R."/>
            <person name="Kale V."/>
            <person name="Holt S."/>
            <person name="Cochrane G."/>
            <person name="Meng A."/>
            <person name="Brown T."/>
            <person name="Cohen L."/>
        </authorList>
    </citation>
    <scope>NUCLEOTIDE SEQUENCE</scope>
    <source>
        <strain evidence="1">Grunow 1884</strain>
    </source>
</reference>
<dbReference type="AlphaFoldDB" id="A0A7S2A1P5"/>
<protein>
    <submittedName>
        <fullName evidence="1">Uncharacterized protein</fullName>
    </submittedName>
</protein>
<dbReference type="SUPFAM" id="SSF117991">
    <property type="entry name" value="YbeD/HP0495-like"/>
    <property type="match status" value="1"/>
</dbReference>
<gene>
    <name evidence="1" type="ORF">OSIN01602_LOCUS17656</name>
</gene>
<dbReference type="Pfam" id="PF04359">
    <property type="entry name" value="DUF493"/>
    <property type="match status" value="1"/>
</dbReference>
<accession>A0A7S2A1P5</accession>
<evidence type="ECO:0000313" key="1">
    <source>
        <dbReference type="EMBL" id="CAD9354847.1"/>
    </source>
</evidence>